<comment type="caution">
    <text evidence="3">The sequence shown here is derived from an EMBL/GenBank/DDBJ whole genome shotgun (WGS) entry which is preliminary data.</text>
</comment>
<feature type="region of interest" description="Disordered" evidence="1">
    <location>
        <begin position="1"/>
        <end position="41"/>
    </location>
</feature>
<dbReference type="InterPro" id="IPR024596">
    <property type="entry name" value="RNApol_su_b/EpuA"/>
</dbReference>
<evidence type="ECO:0000313" key="4">
    <source>
        <dbReference type="Proteomes" id="UP000078447"/>
    </source>
</evidence>
<dbReference type="EMBL" id="LVVL01000001">
    <property type="protein sequence ID" value="OAN14345.1"/>
    <property type="molecule type" value="Genomic_DNA"/>
</dbReference>
<feature type="transmembrane region" description="Helical" evidence="2">
    <location>
        <begin position="48"/>
        <end position="74"/>
    </location>
</feature>
<dbReference type="Proteomes" id="UP000078447">
    <property type="component" value="Unassembled WGS sequence"/>
</dbReference>
<dbReference type="Pfam" id="PF11772">
    <property type="entry name" value="EpuA"/>
    <property type="match status" value="1"/>
</dbReference>
<proteinExistence type="predicted"/>
<feature type="compositionally biased region" description="Basic and acidic residues" evidence="1">
    <location>
        <begin position="28"/>
        <end position="41"/>
    </location>
</feature>
<name>A0ABX2V829_9BACL</name>
<dbReference type="RefSeq" id="WP_026831949.1">
    <property type="nucleotide sequence ID" value="NZ_CP085018.1"/>
</dbReference>
<keyword evidence="2" id="KW-1133">Transmembrane helix</keyword>
<feature type="compositionally biased region" description="Polar residues" evidence="1">
    <location>
        <begin position="1"/>
        <end position="10"/>
    </location>
</feature>
<keyword evidence="4" id="KW-1185">Reference proteome</keyword>
<evidence type="ECO:0000256" key="1">
    <source>
        <dbReference type="SAM" id="MobiDB-lite"/>
    </source>
</evidence>
<evidence type="ECO:0000256" key="2">
    <source>
        <dbReference type="SAM" id="Phobius"/>
    </source>
</evidence>
<protein>
    <recommendedName>
        <fullName evidence="5">DNA-directed RNA polymerase subunit beta</fullName>
    </recommendedName>
</protein>
<sequence>MVQNQAGTDQPTRERLKRHQQADNQGQQDKEPKQRQKMREYSSRRVPIIVRLLIVLLLVVVALVIGAMVGYATLGGGEAMDVLKLDTWTRITDFWTKS</sequence>
<keyword evidence="2" id="KW-0472">Membrane</keyword>
<evidence type="ECO:0008006" key="5">
    <source>
        <dbReference type="Google" id="ProtNLM"/>
    </source>
</evidence>
<gene>
    <name evidence="3" type="ORF">A3783_00005</name>
</gene>
<reference evidence="3 4" key="1">
    <citation type="submission" date="2016-03" db="EMBL/GenBank/DDBJ databases">
        <authorList>
            <person name="Cho S.-Y."/>
            <person name="Lim S."/>
            <person name="Kim H."/>
            <person name="Soh E.H."/>
            <person name="Moon J.S."/>
        </authorList>
    </citation>
    <scope>NUCLEOTIDE SEQUENCE [LARGE SCALE GENOMIC DNA]</scope>
    <source>
        <strain evidence="3 4">KCTC 3810</strain>
    </source>
</reference>
<evidence type="ECO:0000313" key="3">
    <source>
        <dbReference type="EMBL" id="OAN14345.1"/>
    </source>
</evidence>
<organism evidence="3 4">
    <name type="scientific">Exiguobacterium undae</name>
    <dbReference type="NCBI Taxonomy" id="169177"/>
    <lineage>
        <taxon>Bacteria</taxon>
        <taxon>Bacillati</taxon>
        <taxon>Bacillota</taxon>
        <taxon>Bacilli</taxon>
        <taxon>Bacillales</taxon>
        <taxon>Bacillales Family XII. Incertae Sedis</taxon>
        <taxon>Exiguobacterium</taxon>
    </lineage>
</organism>
<keyword evidence="2" id="KW-0812">Transmembrane</keyword>
<accession>A0ABX2V829</accession>